<dbReference type="EMBL" id="HE612856">
    <property type="protein sequence ID" value="CCE61441.1"/>
    <property type="molecule type" value="Genomic_DNA"/>
</dbReference>
<dbReference type="GeneID" id="11532774"/>
<dbReference type="PROSITE" id="PS50076">
    <property type="entry name" value="DNAJ_2"/>
    <property type="match status" value="1"/>
</dbReference>
<reference evidence="2 3" key="1">
    <citation type="journal article" date="2011" name="Proc. Natl. Acad. Sci. U.S.A.">
        <title>Evolutionary erosion of yeast sex chromosomes by mating-type switching accidents.</title>
        <authorList>
            <person name="Gordon J.L."/>
            <person name="Armisen D."/>
            <person name="Proux-Wera E."/>
            <person name="Oheigeartaigh S.S."/>
            <person name="Byrne K.P."/>
            <person name="Wolfe K.H."/>
        </authorList>
    </citation>
    <scope>NUCLEOTIDE SEQUENCE [LARGE SCALE GENOMIC DNA]</scope>
    <source>
        <strain evidence="3">ATCC 24235 / CBS 4417 / NBRC 1672 / NRRL Y-8282 / UCD 70-5</strain>
    </source>
</reference>
<proteinExistence type="predicted"/>
<dbReference type="KEGG" id="tpf:TPHA_0A03650"/>
<organism evidence="2 3">
    <name type="scientific">Tetrapisispora phaffii (strain ATCC 24235 / CBS 4417 / NBRC 1672 / NRRL Y-8282 / UCD 70-5)</name>
    <name type="common">Yeast</name>
    <name type="synonym">Fabospora phaffii</name>
    <dbReference type="NCBI Taxonomy" id="1071381"/>
    <lineage>
        <taxon>Eukaryota</taxon>
        <taxon>Fungi</taxon>
        <taxon>Dikarya</taxon>
        <taxon>Ascomycota</taxon>
        <taxon>Saccharomycotina</taxon>
        <taxon>Saccharomycetes</taxon>
        <taxon>Saccharomycetales</taxon>
        <taxon>Saccharomycetaceae</taxon>
        <taxon>Tetrapisispora</taxon>
    </lineage>
</organism>
<evidence type="ECO:0000313" key="3">
    <source>
        <dbReference type="Proteomes" id="UP000005666"/>
    </source>
</evidence>
<accession>G8BNG3</accession>
<dbReference type="Gene3D" id="1.10.287.110">
    <property type="entry name" value="DnaJ domain"/>
    <property type="match status" value="1"/>
</dbReference>
<dbReference type="Proteomes" id="UP000005666">
    <property type="component" value="Chromosome 1"/>
</dbReference>
<gene>
    <name evidence="2" type="primary">TPHA0A03650</name>
    <name evidence="2" type="ordered locus">TPHA_0A03650</name>
</gene>
<sequence>MSQVLLWKLPYFNIWKPALFAKYTFRLNSNCPQNSTDGALGSYQRVGKDIHYVFDAQWPLMNHPSPVQIFGIENVSRPFNKQTLASIKKKYLNAVKIYHPDVSNNIRVYRTKAMDKSNLLSDEEKLERFNLISSSKSILTNPKASLYDNNWPNTFNENFEKDYKTMYQQGRCNNPQYWEAGTWEDKKEAGSNTENNMQRSKDGRLFFITIIGLIICFKGTDLMTQVQDSILKNPEKILKRN</sequence>
<feature type="domain" description="J" evidence="1">
    <location>
        <begin position="65"/>
        <end position="151"/>
    </location>
</feature>
<dbReference type="STRING" id="1071381.G8BNG3"/>
<dbReference type="OMA" id="NTENNMQ"/>
<protein>
    <recommendedName>
        <fullName evidence="1">J domain-containing protein</fullName>
    </recommendedName>
</protein>
<dbReference type="OrthoDB" id="445556at2759"/>
<dbReference type="SUPFAM" id="SSF46565">
    <property type="entry name" value="Chaperone J-domain"/>
    <property type="match status" value="1"/>
</dbReference>
<dbReference type="AlphaFoldDB" id="G8BNG3"/>
<dbReference type="InterPro" id="IPR036869">
    <property type="entry name" value="J_dom_sf"/>
</dbReference>
<evidence type="ECO:0000259" key="1">
    <source>
        <dbReference type="PROSITE" id="PS50076"/>
    </source>
</evidence>
<name>G8BNG3_TETPH</name>
<dbReference type="HOGENOM" id="CLU_1152409_0_0_1"/>
<dbReference type="InterPro" id="IPR001623">
    <property type="entry name" value="DnaJ_domain"/>
</dbReference>
<dbReference type="RefSeq" id="XP_003683875.1">
    <property type="nucleotide sequence ID" value="XM_003683827.1"/>
</dbReference>
<evidence type="ECO:0000313" key="2">
    <source>
        <dbReference type="EMBL" id="CCE61441.1"/>
    </source>
</evidence>
<keyword evidence="3" id="KW-1185">Reference proteome</keyword>